<sequence length="952" mass="103634">MSGPALSQPQCSADALFGVDGSPTHPLIVPDSTPTSAPTPPASSSSSSSLSSSSSTPFASVLALEPSSPTPFGPSDLPTSMSMSACPADAGSKHSSSSLLQLPEAPDTDLTDEAGLDLLPPLPPLKTDCGSSPSNADVSSPSASDALGLSSPRTRSPTLSNSSATGSSSSSLHDDALADGGVSLQHHGFDGPSWPSNITENNGVPLEESDRPHDFLQNVASALQQPSILHLEAELPDGANMIQSDRETLPSVTSDIPGETEPPAGYDPLSSQDGGANLLAASPVLGIIHAAPVVDSASDAQDVLMESAYESTDLSSDEDPHPNDNMDDEAGYLAAVAAAATQPSVASLTPGDPEPPLTGTTAGPMNQLYQQVAPIMASHADLSYELLEHGADFLAEFDFDTFLQQPDPMDLDNPTFNPNTTPQNIPTITTVPPILFPHFQNIPQDWLTNHTNTPFGLFQGNGNAFFGFTTTIDDDSPEWPGPQFHGEYQRNLSFSDFCSMLAVKYRQDPIGNAECKINPDFIEIINFHLPPMVYRKQVDEHRPDYQGIPWRELDMERHRFRLLRNRKYSNYANMTPYPEPHRIPHFLPIRENYFRFRKTCNDVDVKFSHFQLRNVISSTSKNDVFYTGDSTVMRYDPQSDAKQTIMDLRRPRSGDPIKITTLASDFGVIIAGGFYGEYAMLSLDSPIGTKPIEGLVTTDNNGITNHVHFFKSRTTGTPHAVFSSNDERLRILDCNLNRMVAEYKLPWAINCADTSPDGRLRVIVGDAKEVVIQGTDDGETIHRLPGHLDYGFACAWSDDGHTIATGNQDMMVRVYDARNFKREVAVLDADIAGARSLRFTPVGSGPRVLAFAEPADMVSIVDAVTWESRQRIDFFGEIAGITFSPDGRDLYIANSDRMVGGLMKFDRWKTGHPGYPEEEVWRGQGTDDDDEPPISRRRMRFRDVNMDNLGIV</sequence>
<evidence type="ECO:0000313" key="4">
    <source>
        <dbReference type="Proteomes" id="UP001313282"/>
    </source>
</evidence>
<feature type="region of interest" description="Disordered" evidence="2">
    <location>
        <begin position="1"/>
        <end position="210"/>
    </location>
</feature>
<dbReference type="Gene3D" id="2.130.10.10">
    <property type="entry name" value="YVTN repeat-like/Quinoprotein amine dehydrogenase"/>
    <property type="match status" value="1"/>
</dbReference>
<accession>A0AAN8MPR7</accession>
<dbReference type="InterPro" id="IPR015943">
    <property type="entry name" value="WD40/YVTN_repeat-like_dom_sf"/>
</dbReference>
<dbReference type="InterPro" id="IPR001680">
    <property type="entry name" value="WD40_rpt"/>
</dbReference>
<dbReference type="AlphaFoldDB" id="A0AAN8MPR7"/>
<dbReference type="PANTHER" id="PTHR43991:SF12">
    <property type="entry name" value="WD REPEAT PROTEIN (AFU_ORTHOLOGUE AFUA_8G05640)"/>
    <property type="match status" value="1"/>
</dbReference>
<dbReference type="PANTHER" id="PTHR43991">
    <property type="entry name" value="WD REPEAT PROTEIN (AFU_ORTHOLOGUE AFUA_8G05640)-RELATED"/>
    <property type="match status" value="1"/>
</dbReference>
<proteinExistence type="predicted"/>
<feature type="region of interest" description="Disordered" evidence="2">
    <location>
        <begin position="250"/>
        <end position="272"/>
    </location>
</feature>
<gene>
    <name evidence="3" type="ORF">TWF718_008030</name>
</gene>
<organism evidence="3 4">
    <name type="scientific">Orbilia javanica</name>
    <dbReference type="NCBI Taxonomy" id="47235"/>
    <lineage>
        <taxon>Eukaryota</taxon>
        <taxon>Fungi</taxon>
        <taxon>Dikarya</taxon>
        <taxon>Ascomycota</taxon>
        <taxon>Pezizomycotina</taxon>
        <taxon>Orbiliomycetes</taxon>
        <taxon>Orbiliales</taxon>
        <taxon>Orbiliaceae</taxon>
        <taxon>Orbilia</taxon>
    </lineage>
</organism>
<feature type="compositionally biased region" description="Low complexity" evidence="2">
    <location>
        <begin position="159"/>
        <end position="171"/>
    </location>
</feature>
<feature type="compositionally biased region" description="Low complexity" evidence="2">
    <location>
        <begin position="131"/>
        <end position="146"/>
    </location>
</feature>
<protein>
    <submittedName>
        <fullName evidence="3">Uncharacterized protein</fullName>
    </submittedName>
</protein>
<keyword evidence="4" id="KW-1185">Reference proteome</keyword>
<evidence type="ECO:0000313" key="3">
    <source>
        <dbReference type="EMBL" id="KAK6342636.1"/>
    </source>
</evidence>
<dbReference type="SMART" id="SM00320">
    <property type="entry name" value="WD40"/>
    <property type="match status" value="2"/>
</dbReference>
<dbReference type="InterPro" id="IPR036322">
    <property type="entry name" value="WD40_repeat_dom_sf"/>
</dbReference>
<dbReference type="SUPFAM" id="SSF50978">
    <property type="entry name" value="WD40 repeat-like"/>
    <property type="match status" value="1"/>
</dbReference>
<dbReference type="EMBL" id="JAVHNR010000005">
    <property type="protein sequence ID" value="KAK6342636.1"/>
    <property type="molecule type" value="Genomic_DNA"/>
</dbReference>
<feature type="region of interest" description="Disordered" evidence="2">
    <location>
        <begin position="309"/>
        <end position="328"/>
    </location>
</feature>
<feature type="compositionally biased region" description="Low complexity" evidence="2">
    <location>
        <begin position="32"/>
        <end position="60"/>
    </location>
</feature>
<evidence type="ECO:0000256" key="2">
    <source>
        <dbReference type="SAM" id="MobiDB-lite"/>
    </source>
</evidence>
<dbReference type="Pfam" id="PF00400">
    <property type="entry name" value="WD40"/>
    <property type="match status" value="1"/>
</dbReference>
<feature type="compositionally biased region" description="Polar residues" evidence="2">
    <location>
        <begin position="1"/>
        <end position="11"/>
    </location>
</feature>
<evidence type="ECO:0000256" key="1">
    <source>
        <dbReference type="PROSITE-ProRule" id="PRU00221"/>
    </source>
</evidence>
<comment type="caution">
    <text evidence="3">The sequence shown here is derived from an EMBL/GenBank/DDBJ whole genome shotgun (WGS) entry which is preliminary data.</text>
</comment>
<reference evidence="3 4" key="1">
    <citation type="submission" date="2019-10" db="EMBL/GenBank/DDBJ databases">
        <authorList>
            <person name="Palmer J.M."/>
        </authorList>
    </citation>
    <scope>NUCLEOTIDE SEQUENCE [LARGE SCALE GENOMIC DNA]</scope>
    <source>
        <strain evidence="3 4">TWF718</strain>
    </source>
</reference>
<keyword evidence="1" id="KW-0853">WD repeat</keyword>
<name>A0AAN8MPR7_9PEZI</name>
<dbReference type="Proteomes" id="UP001313282">
    <property type="component" value="Unassembled WGS sequence"/>
</dbReference>
<feature type="repeat" description="WD" evidence="1">
    <location>
        <begin position="784"/>
        <end position="825"/>
    </location>
</feature>
<dbReference type="PROSITE" id="PS50082">
    <property type="entry name" value="WD_REPEATS_2"/>
    <property type="match status" value="1"/>
</dbReference>
<feature type="compositionally biased region" description="Acidic residues" evidence="2">
    <location>
        <begin position="106"/>
        <end position="115"/>
    </location>
</feature>